<organism evidence="1 2">
    <name type="scientific">Kocuria tytonis</name>
    <dbReference type="NCBI Taxonomy" id="2054280"/>
    <lineage>
        <taxon>Bacteria</taxon>
        <taxon>Bacillati</taxon>
        <taxon>Actinomycetota</taxon>
        <taxon>Actinomycetes</taxon>
        <taxon>Micrococcales</taxon>
        <taxon>Micrococcaceae</taxon>
        <taxon>Kocuria</taxon>
    </lineage>
</organism>
<dbReference type="AlphaFoldDB" id="A0A495A8Y7"/>
<sequence>MTMPDVTGTERYEDPWSGVPVIGAGAVEEVPERAWPPAAGSGTDGVSVHCSASGEPLEVVHRGCRHRVLQPVIHWYERRNWWDVADRVPRESEISAVDRECWRMQAVEPGALMARTFDLTRDQFTGRWRVLRAGF</sequence>
<protein>
    <submittedName>
        <fullName evidence="1">Uncharacterized protein</fullName>
    </submittedName>
</protein>
<comment type="caution">
    <text evidence="1">The sequence shown here is derived from an EMBL/GenBank/DDBJ whole genome shotgun (WGS) entry which is preliminary data.</text>
</comment>
<dbReference type="Proteomes" id="UP000249516">
    <property type="component" value="Unassembled WGS sequence"/>
</dbReference>
<gene>
    <name evidence="1" type="ORF">C1C97_002285</name>
</gene>
<proteinExistence type="predicted"/>
<reference evidence="1 2" key="1">
    <citation type="submission" date="2018-10" db="EMBL/GenBank/DDBJ databases">
        <title>Kocuria tytouropygialis sp. nov., isolated from the uropygial gland of an American barn owl (Tyto furcata).</title>
        <authorList>
            <person name="Braun M.S."/>
            <person name="Wang E."/>
            <person name="Zimmermann S."/>
            <person name="Wagner H."/>
            <person name="Wink M."/>
        </authorList>
    </citation>
    <scope>NUCLEOTIDE SEQUENCE [LARGE SCALE GENOMIC DNA]</scope>
    <source>
        <strain evidence="1 2">442</strain>
    </source>
</reference>
<dbReference type="EMBL" id="PNJG02000001">
    <property type="protein sequence ID" value="RKQ36509.1"/>
    <property type="molecule type" value="Genomic_DNA"/>
</dbReference>
<dbReference type="RefSeq" id="WP_121029860.1">
    <property type="nucleotide sequence ID" value="NZ_PNJG02000001.1"/>
</dbReference>
<name>A0A495A8Y7_9MICC</name>
<dbReference type="OrthoDB" id="5190586at2"/>
<evidence type="ECO:0000313" key="2">
    <source>
        <dbReference type="Proteomes" id="UP000249516"/>
    </source>
</evidence>
<keyword evidence="2" id="KW-1185">Reference proteome</keyword>
<evidence type="ECO:0000313" key="1">
    <source>
        <dbReference type="EMBL" id="RKQ36509.1"/>
    </source>
</evidence>
<accession>A0A495A8Y7</accession>